<protein>
    <submittedName>
        <fullName evidence="2">Uncharacterized protein</fullName>
    </submittedName>
</protein>
<evidence type="ECO:0000313" key="3">
    <source>
        <dbReference type="Proteomes" id="UP000189796"/>
    </source>
</evidence>
<dbReference type="Proteomes" id="UP000189796">
    <property type="component" value="Chromosome I"/>
</dbReference>
<name>A0A1M5MEE5_9BRAD</name>
<dbReference type="AlphaFoldDB" id="A0A1M5MEE5"/>
<keyword evidence="1" id="KW-1133">Transmembrane helix</keyword>
<reference evidence="2 3" key="1">
    <citation type="submission" date="2016-11" db="EMBL/GenBank/DDBJ databases">
        <authorList>
            <person name="Jaros S."/>
            <person name="Januszkiewicz K."/>
            <person name="Wedrychowicz H."/>
        </authorList>
    </citation>
    <scope>NUCLEOTIDE SEQUENCE [LARGE SCALE GENOMIC DNA]</scope>
    <source>
        <strain evidence="2 3">GAS138</strain>
    </source>
</reference>
<evidence type="ECO:0000256" key="1">
    <source>
        <dbReference type="SAM" id="Phobius"/>
    </source>
</evidence>
<dbReference type="RefSeq" id="WP_079601534.1">
    <property type="nucleotide sequence ID" value="NZ_LT670817.1"/>
</dbReference>
<accession>A0A1M5MEE5</accession>
<keyword evidence="1" id="KW-0812">Transmembrane</keyword>
<sequence length="237" mass="27111">MARESDGAAFLRFFRRWQTIIVLLIGALWTLGTGVASGYFTYYQFVTKHADDERQAAQTQANLLQTRADTENIAAETRKRESQRPFLQKQLDIYLETIQVAEKLVDIDVMPKTAAWDDNARRFWQLRWGELEMVGDAGLRQAARRVGEQLIEVESDPSKPRHDLRWMVECLADEVRLSLEHSWGYERNRLRETATHKLVSKLPSGCTSGDLKPALLGGMKPLHALLNQGAREPMEDN</sequence>
<organism evidence="2 3">
    <name type="scientific">Bradyrhizobium erythrophlei</name>
    <dbReference type="NCBI Taxonomy" id="1437360"/>
    <lineage>
        <taxon>Bacteria</taxon>
        <taxon>Pseudomonadati</taxon>
        <taxon>Pseudomonadota</taxon>
        <taxon>Alphaproteobacteria</taxon>
        <taxon>Hyphomicrobiales</taxon>
        <taxon>Nitrobacteraceae</taxon>
        <taxon>Bradyrhizobium</taxon>
    </lineage>
</organism>
<dbReference type="OrthoDB" id="7064750at2"/>
<keyword evidence="1" id="KW-0472">Membrane</keyword>
<dbReference type="EMBL" id="LT670817">
    <property type="protein sequence ID" value="SHG75532.1"/>
    <property type="molecule type" value="Genomic_DNA"/>
</dbReference>
<feature type="transmembrane region" description="Helical" evidence="1">
    <location>
        <begin position="20"/>
        <end position="42"/>
    </location>
</feature>
<evidence type="ECO:0000313" key="2">
    <source>
        <dbReference type="EMBL" id="SHG75532.1"/>
    </source>
</evidence>
<proteinExistence type="predicted"/>
<gene>
    <name evidence="2" type="ORF">SAMN05443248_2562</name>
</gene>